<organism evidence="2 3">
    <name type="scientific">Candidatus Aquitaenariimonas noxiae</name>
    <dbReference type="NCBI Taxonomy" id="1974741"/>
    <lineage>
        <taxon>Bacteria</taxon>
        <taxon>Pseudomonadati</taxon>
        <taxon>Candidatus Omnitrophota</taxon>
        <taxon>Candidatus Aquitaenariimonas</taxon>
    </lineage>
</organism>
<name>A0A2J0L3C9_9BACT</name>
<dbReference type="Proteomes" id="UP000230052">
    <property type="component" value="Unassembled WGS sequence"/>
</dbReference>
<dbReference type="Pfam" id="PF01809">
    <property type="entry name" value="YidD"/>
    <property type="match status" value="1"/>
</dbReference>
<comment type="similarity">
    <text evidence="1">Belongs to the UPF0161 family.</text>
</comment>
<sequence>MKKGLILLIKLYQKSISATLPPHCRFHPTCSEYAINAIEKKGIIAGAFLIVWRLFRCNPYCSGGYDPVK</sequence>
<dbReference type="GO" id="GO:0005886">
    <property type="term" value="C:plasma membrane"/>
    <property type="evidence" value="ECO:0007669"/>
    <property type="project" value="UniProtKB-SubCell"/>
</dbReference>
<dbReference type="PANTHER" id="PTHR33383:SF1">
    <property type="entry name" value="MEMBRANE PROTEIN INSERTION EFFICIENCY FACTOR-RELATED"/>
    <property type="match status" value="1"/>
</dbReference>
<evidence type="ECO:0000313" key="2">
    <source>
        <dbReference type="EMBL" id="PIU41017.1"/>
    </source>
</evidence>
<evidence type="ECO:0000256" key="1">
    <source>
        <dbReference type="HAMAP-Rule" id="MF_00386"/>
    </source>
</evidence>
<dbReference type="PANTHER" id="PTHR33383">
    <property type="entry name" value="MEMBRANE PROTEIN INSERTION EFFICIENCY FACTOR-RELATED"/>
    <property type="match status" value="1"/>
</dbReference>
<comment type="subcellular location">
    <subcellularLocation>
        <location evidence="1">Cell membrane</location>
        <topology evidence="1">Peripheral membrane protein</topology>
        <orientation evidence="1">Cytoplasmic side</orientation>
    </subcellularLocation>
</comment>
<dbReference type="InterPro" id="IPR002696">
    <property type="entry name" value="Membr_insert_effic_factor_YidD"/>
</dbReference>
<accession>A0A2J0L3C9</accession>
<keyword evidence="1" id="KW-0472">Membrane</keyword>
<reference evidence="2 3" key="1">
    <citation type="submission" date="2017-09" db="EMBL/GenBank/DDBJ databases">
        <title>Depth-based differentiation of microbial function through sediment-hosted aquifers and enrichment of novel symbionts in the deep terrestrial subsurface.</title>
        <authorList>
            <person name="Probst A.J."/>
            <person name="Ladd B."/>
            <person name="Jarett J.K."/>
            <person name="Geller-Mcgrath D.E."/>
            <person name="Sieber C.M."/>
            <person name="Emerson J.B."/>
            <person name="Anantharaman K."/>
            <person name="Thomas B.C."/>
            <person name="Malmstrom R."/>
            <person name="Stieglmeier M."/>
            <person name="Klingl A."/>
            <person name="Woyke T."/>
            <person name="Ryan C.M."/>
            <person name="Banfield J.F."/>
        </authorList>
    </citation>
    <scope>NUCLEOTIDE SEQUENCE [LARGE SCALE GENOMIC DNA]</scope>
    <source>
        <strain evidence="2">CG07_land_8_20_14_0_80_42_15</strain>
    </source>
</reference>
<keyword evidence="1" id="KW-1003">Cell membrane</keyword>
<dbReference type="NCBIfam" id="TIGR00278">
    <property type="entry name" value="membrane protein insertion efficiency factor YidD"/>
    <property type="match status" value="1"/>
</dbReference>
<dbReference type="AlphaFoldDB" id="A0A2J0L3C9"/>
<dbReference type="EMBL" id="PEWV01000072">
    <property type="protein sequence ID" value="PIU41017.1"/>
    <property type="molecule type" value="Genomic_DNA"/>
</dbReference>
<evidence type="ECO:0000313" key="3">
    <source>
        <dbReference type="Proteomes" id="UP000230052"/>
    </source>
</evidence>
<proteinExistence type="inferred from homology"/>
<dbReference type="HAMAP" id="MF_00386">
    <property type="entry name" value="UPF0161_YidD"/>
    <property type="match status" value="1"/>
</dbReference>
<dbReference type="SMART" id="SM01234">
    <property type="entry name" value="Haemolytic"/>
    <property type="match status" value="1"/>
</dbReference>
<protein>
    <recommendedName>
        <fullName evidence="1">Putative membrane protein insertion efficiency factor</fullName>
    </recommendedName>
</protein>
<comment type="caution">
    <text evidence="2">The sequence shown here is derived from an EMBL/GenBank/DDBJ whole genome shotgun (WGS) entry which is preliminary data.</text>
</comment>
<comment type="function">
    <text evidence="1">Could be involved in insertion of integral membrane proteins into the membrane.</text>
</comment>
<gene>
    <name evidence="2" type="ORF">COS99_07560</name>
</gene>